<sequence>MAEEQELSEKELNAVLDRLIQGKTPEDILGQSGLVKDLTRRLVERVLEGEMTAHLGYEKHAQEGRDGGNSRNGKTGKRVKTDTAELAIEVPRDR</sequence>
<dbReference type="InterPro" id="IPR001207">
    <property type="entry name" value="Transposase_mutator"/>
</dbReference>
<reference evidence="5" key="1">
    <citation type="submission" date="2010-07" db="EMBL/GenBank/DDBJ databases">
        <authorList>
            <consortium name="CONSOLIDER consortium CSD2007-00005"/>
            <person name="Guazzaroni M.-E."/>
            <person name="Richter M."/>
            <person name="Garcia-Salamanca A."/>
            <person name="Yarza P."/>
            <person name="Ferrer M."/>
        </authorList>
    </citation>
    <scope>NUCLEOTIDE SEQUENCE</scope>
</reference>
<accession>D9PGN2</accession>
<dbReference type="PANTHER" id="PTHR33217">
    <property type="entry name" value="TRANSPOSASE FOR INSERTION SEQUENCE ELEMENT IS1081"/>
    <property type="match status" value="1"/>
</dbReference>
<keyword evidence="1" id="KW-0815">Transposition</keyword>
<evidence type="ECO:0000256" key="2">
    <source>
        <dbReference type="ARBA" id="ARBA00023125"/>
    </source>
</evidence>
<dbReference type="GO" id="GO:0003677">
    <property type="term" value="F:DNA binding"/>
    <property type="evidence" value="ECO:0007669"/>
    <property type="project" value="UniProtKB-KW"/>
</dbReference>
<keyword evidence="3" id="KW-0233">DNA recombination</keyword>
<dbReference type="GO" id="GO:0006313">
    <property type="term" value="P:DNA transposition"/>
    <property type="evidence" value="ECO:0007669"/>
    <property type="project" value="InterPro"/>
</dbReference>
<keyword evidence="2" id="KW-0238">DNA-binding</keyword>
<feature type="compositionally biased region" description="Basic and acidic residues" evidence="4">
    <location>
        <begin position="56"/>
        <end position="68"/>
    </location>
</feature>
<evidence type="ECO:0000256" key="4">
    <source>
        <dbReference type="SAM" id="MobiDB-lite"/>
    </source>
</evidence>
<dbReference type="PANTHER" id="PTHR33217:SF5">
    <property type="entry name" value="MUTATOR FAMILY TRANSPOSASE"/>
    <property type="match status" value="1"/>
</dbReference>
<evidence type="ECO:0000313" key="5">
    <source>
        <dbReference type="EMBL" id="EFK97283.1"/>
    </source>
</evidence>
<protein>
    <submittedName>
        <fullName evidence="5">Transposase, mutator type</fullName>
    </submittedName>
</protein>
<dbReference type="EMBL" id="ADZX01000279">
    <property type="protein sequence ID" value="EFK97283.1"/>
    <property type="molecule type" value="Genomic_DNA"/>
</dbReference>
<name>D9PGN2_9ZZZZ</name>
<reference evidence="5" key="2">
    <citation type="journal article" date="2011" name="Microb. Ecol.">
        <title>Taxonomic and Functional Metagenomic Profiling of the Microbial Community in the Anoxic Sediment of a Sub-saline Shallow Lake (Laguna de Carrizo, Central Spain).</title>
        <authorList>
            <person name="Ferrer M."/>
            <person name="Guazzaroni M.E."/>
            <person name="Richter M."/>
            <person name="Garcia-Salamanca A."/>
            <person name="Yarza P."/>
            <person name="Suarez-Suarez A."/>
            <person name="Solano J."/>
            <person name="Alcaide M."/>
            <person name="van Dillewijn P."/>
            <person name="Molina-Henares M.A."/>
            <person name="Lopez-Cortes N."/>
            <person name="Al-Ramahi Y."/>
            <person name="Guerrero C."/>
            <person name="Acosta A."/>
            <person name="de Eugenio L.I."/>
            <person name="Martinez V."/>
            <person name="Marques S."/>
            <person name="Rojo F."/>
            <person name="Santero E."/>
            <person name="Genilloud O."/>
            <person name="Perez-Perez J."/>
            <person name="Rossello-Mora R."/>
            <person name="Ramos J.L."/>
        </authorList>
    </citation>
    <scope>NUCLEOTIDE SEQUENCE</scope>
</reference>
<dbReference type="Pfam" id="PF00872">
    <property type="entry name" value="Transposase_mut"/>
    <property type="match status" value="1"/>
</dbReference>
<dbReference type="AlphaFoldDB" id="D9PGN2"/>
<feature type="non-terminal residue" evidence="5">
    <location>
        <position position="94"/>
    </location>
</feature>
<comment type="caution">
    <text evidence="5">The sequence shown here is derived from an EMBL/GenBank/DDBJ whole genome shotgun (WGS) entry which is preliminary data.</text>
</comment>
<evidence type="ECO:0000256" key="1">
    <source>
        <dbReference type="ARBA" id="ARBA00022578"/>
    </source>
</evidence>
<evidence type="ECO:0000256" key="3">
    <source>
        <dbReference type="ARBA" id="ARBA00023172"/>
    </source>
</evidence>
<dbReference type="GO" id="GO:0004803">
    <property type="term" value="F:transposase activity"/>
    <property type="evidence" value="ECO:0007669"/>
    <property type="project" value="InterPro"/>
</dbReference>
<organism evidence="5">
    <name type="scientific">sediment metagenome</name>
    <dbReference type="NCBI Taxonomy" id="749907"/>
    <lineage>
        <taxon>unclassified sequences</taxon>
        <taxon>metagenomes</taxon>
        <taxon>ecological metagenomes</taxon>
    </lineage>
</organism>
<proteinExistence type="predicted"/>
<gene>
    <name evidence="5" type="ORF">LDC_0679</name>
</gene>
<feature type="region of interest" description="Disordered" evidence="4">
    <location>
        <begin position="55"/>
        <end position="94"/>
    </location>
</feature>